<dbReference type="AlphaFoldDB" id="A0AAU8FS72"/>
<dbReference type="RefSeq" id="WP_353722472.1">
    <property type="nucleotide sequence ID" value="NZ_CP159289.1"/>
</dbReference>
<dbReference type="EMBL" id="CP159289">
    <property type="protein sequence ID" value="XCH27211.1"/>
    <property type="molecule type" value="Genomic_DNA"/>
</dbReference>
<organism evidence="1">
    <name type="scientific">Dyadobacter sp. 676</name>
    <dbReference type="NCBI Taxonomy" id="3088362"/>
    <lineage>
        <taxon>Bacteria</taxon>
        <taxon>Pseudomonadati</taxon>
        <taxon>Bacteroidota</taxon>
        <taxon>Cytophagia</taxon>
        <taxon>Cytophagales</taxon>
        <taxon>Spirosomataceae</taxon>
        <taxon>Dyadobacter</taxon>
    </lineage>
</organism>
<name>A0AAU8FS72_9BACT</name>
<sequence>MHKIWLDINVLLDYLLRRAGFETPAIALFKEIERKEVKAFTSTINLIPTHYQLRKLATKPAARTIF</sequence>
<accession>A0AAU8FS72</accession>
<proteinExistence type="predicted"/>
<reference evidence="1" key="1">
    <citation type="submission" date="2024-06" db="EMBL/GenBank/DDBJ databases">
        <title>Sequencing and assembly of the genome of Dyadobacter sp. strain 676, a symbiont of Cyamopsis tetragonoloba.</title>
        <authorList>
            <person name="Guro P."/>
            <person name="Sazanova A."/>
            <person name="Kuznetsova I."/>
            <person name="Belimov A."/>
            <person name="Safronova V."/>
        </authorList>
    </citation>
    <scope>NUCLEOTIDE SEQUENCE</scope>
    <source>
        <strain evidence="1">676</strain>
    </source>
</reference>
<evidence type="ECO:0008006" key="2">
    <source>
        <dbReference type="Google" id="ProtNLM"/>
    </source>
</evidence>
<dbReference type="InterPro" id="IPR029060">
    <property type="entry name" value="PIN-like_dom_sf"/>
</dbReference>
<protein>
    <recommendedName>
        <fullName evidence="2">PIN domain-containing protein</fullName>
    </recommendedName>
</protein>
<gene>
    <name evidence="1" type="ORF">ABV298_12730</name>
</gene>
<evidence type="ECO:0000313" key="1">
    <source>
        <dbReference type="EMBL" id="XCH27211.1"/>
    </source>
</evidence>
<dbReference type="SUPFAM" id="SSF88723">
    <property type="entry name" value="PIN domain-like"/>
    <property type="match status" value="1"/>
</dbReference>